<sequence length="426" mass="47771">MACLPVFIYLLLISFCKCDDQLTQAKQLIRPGDMLVSKNGFFALGFFSLATSNQSLFLGIWYNNIQERTYVWVANRNNPITNPSSAMLAISNSSDLVLSDSKGTLWTTMTNITGGDGAYAALLDSGNLVLRLPNNRTVWQSFDHPTDTILSNMKILLRYKEQVGMRLFAWKGPDDPSTGDFSCSGDPNSDLQVFVWHGTKPYYRSIVLDNVWVSGRAYGSNTSFMYQTFVNTQDEFYVIYTTSDSSPYMRIVLDYMGTFRLLSWNASSLSWAVYSQRPVTIGNCDLYDSCGPFSYCDFTLGIPRCQCIDGFEPYSSNSSRGCRRKQQLKCGGENHFVTIPGMKLPDKFFHVRDKSFEECASECSRNCSCTAYAYTNLTITGSPGTIVGQSRCLLWVGELVDMARNNLGDNLYLRLAKSLGMEIMEG</sequence>
<proteinExistence type="predicted"/>
<evidence type="ECO:0000256" key="3">
    <source>
        <dbReference type="ARBA" id="ARBA00012513"/>
    </source>
</evidence>
<reference evidence="12 13" key="1">
    <citation type="submission" date="2012-08" db="EMBL/GenBank/DDBJ databases">
        <title>Oryza genome evolution.</title>
        <authorList>
            <person name="Wing R.A."/>
        </authorList>
    </citation>
    <scope>NUCLEOTIDE SEQUENCE</scope>
</reference>
<dbReference type="PIRSF" id="PIRSF002686">
    <property type="entry name" value="SLG"/>
    <property type="match status" value="1"/>
</dbReference>
<dbReference type="InterPro" id="IPR000858">
    <property type="entry name" value="S_locus_glycoprot_dom"/>
</dbReference>
<dbReference type="HOGENOM" id="CLU_000288_116_0_1"/>
<keyword evidence="5" id="KW-1015">Disulfide bond</keyword>
<evidence type="ECO:0000256" key="1">
    <source>
        <dbReference type="ARBA" id="ARBA00003061"/>
    </source>
</evidence>
<evidence type="ECO:0000256" key="9">
    <source>
        <dbReference type="SAM" id="SignalP"/>
    </source>
</evidence>
<dbReference type="Pfam" id="PF08276">
    <property type="entry name" value="PAN_2"/>
    <property type="match status" value="1"/>
</dbReference>
<reference evidence="13" key="2">
    <citation type="submission" date="2013-12" db="EMBL/GenBank/DDBJ databases">
        <authorList>
            <person name="Yu Y."/>
            <person name="Lee S."/>
            <person name="de Baynast K."/>
            <person name="Wissotski M."/>
            <person name="Liu L."/>
            <person name="Talag J."/>
            <person name="Goicoechea J."/>
            <person name="Angelova A."/>
            <person name="Jetty R."/>
            <person name="Kudrna D."/>
            <person name="Golser W."/>
            <person name="Rivera L."/>
            <person name="Zhang J."/>
            <person name="Wing R."/>
        </authorList>
    </citation>
    <scope>NUCLEOTIDE SEQUENCE</scope>
</reference>
<dbReference type="PANTHER" id="PTHR32444">
    <property type="entry name" value="BULB-TYPE LECTIN DOMAIN-CONTAINING PROTEIN"/>
    <property type="match status" value="1"/>
</dbReference>
<reference evidence="12" key="3">
    <citation type="submission" date="2015-04" db="UniProtKB">
        <authorList>
            <consortium name="EnsemblPlants"/>
        </authorList>
    </citation>
    <scope>IDENTIFICATION</scope>
</reference>
<dbReference type="EnsemblPlants" id="LPERR04G22110.1">
    <property type="protein sequence ID" value="LPERR04G22110.1"/>
    <property type="gene ID" value="LPERR04G22110"/>
</dbReference>
<dbReference type="GO" id="GO:0016020">
    <property type="term" value="C:membrane"/>
    <property type="evidence" value="ECO:0007669"/>
    <property type="project" value="UniProtKB-SubCell"/>
</dbReference>
<dbReference type="AlphaFoldDB" id="A0A0D9W9Z9"/>
<dbReference type="STRING" id="77586.A0A0D9W9Z9"/>
<evidence type="ECO:0000313" key="13">
    <source>
        <dbReference type="Proteomes" id="UP000032180"/>
    </source>
</evidence>
<dbReference type="SUPFAM" id="SSF57414">
    <property type="entry name" value="Hairpin loop containing domain-like"/>
    <property type="match status" value="1"/>
</dbReference>
<dbReference type="Proteomes" id="UP000032180">
    <property type="component" value="Chromosome 4"/>
</dbReference>
<evidence type="ECO:0000256" key="6">
    <source>
        <dbReference type="ARBA" id="ARBA00023170"/>
    </source>
</evidence>
<evidence type="ECO:0000256" key="7">
    <source>
        <dbReference type="ARBA" id="ARBA00047899"/>
    </source>
</evidence>
<evidence type="ECO:0000256" key="4">
    <source>
        <dbReference type="ARBA" id="ARBA00022729"/>
    </source>
</evidence>
<feature type="chain" id="PRO_5002348908" description="non-specific serine/threonine protein kinase" evidence="9">
    <location>
        <begin position="19"/>
        <end position="426"/>
    </location>
</feature>
<dbReference type="PANTHER" id="PTHR32444:SF142">
    <property type="entry name" value="RECEPTOR-LIKE SERINE_THREONINE-PROTEIN KINASE"/>
    <property type="match status" value="1"/>
</dbReference>
<evidence type="ECO:0000259" key="11">
    <source>
        <dbReference type="PROSITE" id="PS50948"/>
    </source>
</evidence>
<comment type="catalytic activity">
    <reaction evidence="7">
        <text>L-threonyl-[protein] + ATP = O-phospho-L-threonyl-[protein] + ADP + H(+)</text>
        <dbReference type="Rhea" id="RHEA:46608"/>
        <dbReference type="Rhea" id="RHEA-COMP:11060"/>
        <dbReference type="Rhea" id="RHEA-COMP:11605"/>
        <dbReference type="ChEBI" id="CHEBI:15378"/>
        <dbReference type="ChEBI" id="CHEBI:30013"/>
        <dbReference type="ChEBI" id="CHEBI:30616"/>
        <dbReference type="ChEBI" id="CHEBI:61977"/>
        <dbReference type="ChEBI" id="CHEBI:456216"/>
        <dbReference type="EC" id="2.7.11.1"/>
    </reaction>
</comment>
<comment type="subcellular location">
    <subcellularLocation>
        <location evidence="2">Membrane</location>
        <topology evidence="2">Single-pass type I membrane protein</topology>
    </subcellularLocation>
</comment>
<organism evidence="12 13">
    <name type="scientific">Leersia perrieri</name>
    <dbReference type="NCBI Taxonomy" id="77586"/>
    <lineage>
        <taxon>Eukaryota</taxon>
        <taxon>Viridiplantae</taxon>
        <taxon>Streptophyta</taxon>
        <taxon>Embryophyta</taxon>
        <taxon>Tracheophyta</taxon>
        <taxon>Spermatophyta</taxon>
        <taxon>Magnoliopsida</taxon>
        <taxon>Liliopsida</taxon>
        <taxon>Poales</taxon>
        <taxon>Poaceae</taxon>
        <taxon>BOP clade</taxon>
        <taxon>Oryzoideae</taxon>
        <taxon>Oryzeae</taxon>
        <taxon>Oryzinae</taxon>
        <taxon>Leersia</taxon>
    </lineage>
</organism>
<dbReference type="Pfam" id="PF01453">
    <property type="entry name" value="B_lectin"/>
    <property type="match status" value="1"/>
</dbReference>
<evidence type="ECO:0000313" key="12">
    <source>
        <dbReference type="EnsemblPlants" id="LPERR04G22110.1"/>
    </source>
</evidence>
<keyword evidence="13" id="KW-1185">Reference proteome</keyword>
<dbReference type="InterPro" id="IPR001480">
    <property type="entry name" value="Bulb-type_lectin_dom"/>
</dbReference>
<dbReference type="Gene3D" id="2.90.10.10">
    <property type="entry name" value="Bulb-type lectin domain"/>
    <property type="match status" value="1"/>
</dbReference>
<dbReference type="InterPro" id="IPR003609">
    <property type="entry name" value="Pan_app"/>
</dbReference>
<dbReference type="PROSITE" id="PS50927">
    <property type="entry name" value="BULB_LECTIN"/>
    <property type="match status" value="1"/>
</dbReference>
<dbReference type="CDD" id="cd01098">
    <property type="entry name" value="PAN_AP_plant"/>
    <property type="match status" value="1"/>
</dbReference>
<dbReference type="CDD" id="cd00028">
    <property type="entry name" value="B_lectin"/>
    <property type="match status" value="1"/>
</dbReference>
<evidence type="ECO:0000259" key="10">
    <source>
        <dbReference type="PROSITE" id="PS50927"/>
    </source>
</evidence>
<dbReference type="SMART" id="SM00108">
    <property type="entry name" value="B_lectin"/>
    <property type="match status" value="1"/>
</dbReference>
<dbReference type="PROSITE" id="PS50948">
    <property type="entry name" value="PAN"/>
    <property type="match status" value="1"/>
</dbReference>
<dbReference type="Pfam" id="PF00954">
    <property type="entry name" value="S_locus_glycop"/>
    <property type="match status" value="1"/>
</dbReference>
<dbReference type="SUPFAM" id="SSF51110">
    <property type="entry name" value="alpha-D-mannose-specific plant lectins"/>
    <property type="match status" value="1"/>
</dbReference>
<keyword evidence="4 9" id="KW-0732">Signal</keyword>
<name>A0A0D9W9Z9_9ORYZ</name>
<evidence type="ECO:0000256" key="8">
    <source>
        <dbReference type="ARBA" id="ARBA00048679"/>
    </source>
</evidence>
<accession>A0A0D9W9Z9</accession>
<dbReference type="Gramene" id="LPERR04G22110.1">
    <property type="protein sequence ID" value="LPERR04G22110.1"/>
    <property type="gene ID" value="LPERR04G22110"/>
</dbReference>
<dbReference type="EC" id="2.7.11.1" evidence="3"/>
<dbReference type="InterPro" id="IPR035446">
    <property type="entry name" value="SLSG/EP1"/>
</dbReference>
<evidence type="ECO:0000256" key="5">
    <source>
        <dbReference type="ARBA" id="ARBA00023157"/>
    </source>
</evidence>
<dbReference type="GO" id="GO:0048544">
    <property type="term" value="P:recognition of pollen"/>
    <property type="evidence" value="ECO:0007669"/>
    <property type="project" value="InterPro"/>
</dbReference>
<comment type="catalytic activity">
    <reaction evidence="8">
        <text>L-seryl-[protein] + ATP = O-phospho-L-seryl-[protein] + ADP + H(+)</text>
        <dbReference type="Rhea" id="RHEA:17989"/>
        <dbReference type="Rhea" id="RHEA-COMP:9863"/>
        <dbReference type="Rhea" id="RHEA-COMP:11604"/>
        <dbReference type="ChEBI" id="CHEBI:15378"/>
        <dbReference type="ChEBI" id="CHEBI:29999"/>
        <dbReference type="ChEBI" id="CHEBI:30616"/>
        <dbReference type="ChEBI" id="CHEBI:83421"/>
        <dbReference type="ChEBI" id="CHEBI:456216"/>
        <dbReference type="EC" id="2.7.11.1"/>
    </reaction>
</comment>
<feature type="domain" description="Bulb-type lectin" evidence="10">
    <location>
        <begin position="20"/>
        <end position="143"/>
    </location>
</feature>
<protein>
    <recommendedName>
        <fullName evidence="3">non-specific serine/threonine protein kinase</fullName>
        <ecNumber evidence="3">2.7.11.1</ecNumber>
    </recommendedName>
</protein>
<dbReference type="FunFam" id="2.90.10.10:FF:000014">
    <property type="entry name" value="Serine/threonine-protein kinase"/>
    <property type="match status" value="1"/>
</dbReference>
<evidence type="ECO:0000256" key="2">
    <source>
        <dbReference type="ARBA" id="ARBA00004479"/>
    </source>
</evidence>
<feature type="domain" description="Apple" evidence="11">
    <location>
        <begin position="330"/>
        <end position="416"/>
    </location>
</feature>
<feature type="signal peptide" evidence="9">
    <location>
        <begin position="1"/>
        <end position="18"/>
    </location>
</feature>
<dbReference type="InterPro" id="IPR036426">
    <property type="entry name" value="Bulb-type_lectin_dom_sf"/>
</dbReference>
<keyword evidence="6" id="KW-0675">Receptor</keyword>
<comment type="function">
    <text evidence="1">Involved in sporophytic self-incompatibility system (the inability of flowering plants to achieve self-fertilization).</text>
</comment>
<dbReference type="SMART" id="SM00473">
    <property type="entry name" value="PAN_AP"/>
    <property type="match status" value="1"/>
</dbReference>
<dbReference type="GO" id="GO:0051707">
    <property type="term" value="P:response to other organism"/>
    <property type="evidence" value="ECO:0007669"/>
    <property type="project" value="UniProtKB-ARBA"/>
</dbReference>
<dbReference type="GO" id="GO:0004674">
    <property type="term" value="F:protein serine/threonine kinase activity"/>
    <property type="evidence" value="ECO:0007669"/>
    <property type="project" value="UniProtKB-EC"/>
</dbReference>